<evidence type="ECO:0000313" key="2">
    <source>
        <dbReference type="Proteomes" id="UP000703269"/>
    </source>
</evidence>
<dbReference type="Proteomes" id="UP000703269">
    <property type="component" value="Unassembled WGS sequence"/>
</dbReference>
<evidence type="ECO:0000313" key="1">
    <source>
        <dbReference type="EMBL" id="GJE94172.1"/>
    </source>
</evidence>
<evidence type="ECO:0008006" key="3">
    <source>
        <dbReference type="Google" id="ProtNLM"/>
    </source>
</evidence>
<keyword evidence="2" id="KW-1185">Reference proteome</keyword>
<dbReference type="AlphaFoldDB" id="A0A9P3GFY3"/>
<organism evidence="1 2">
    <name type="scientific">Phanerochaete sordida</name>
    <dbReference type="NCBI Taxonomy" id="48140"/>
    <lineage>
        <taxon>Eukaryota</taxon>
        <taxon>Fungi</taxon>
        <taxon>Dikarya</taxon>
        <taxon>Basidiomycota</taxon>
        <taxon>Agaricomycotina</taxon>
        <taxon>Agaricomycetes</taxon>
        <taxon>Polyporales</taxon>
        <taxon>Phanerochaetaceae</taxon>
        <taxon>Phanerochaete</taxon>
    </lineage>
</organism>
<protein>
    <recommendedName>
        <fullName evidence="3">F-box domain-containing protein</fullName>
    </recommendedName>
</protein>
<proteinExistence type="predicted"/>
<comment type="caution">
    <text evidence="1">The sequence shown here is derived from an EMBL/GenBank/DDBJ whole genome shotgun (WGS) entry which is preliminary data.</text>
</comment>
<dbReference type="EMBL" id="BPQB01000038">
    <property type="protein sequence ID" value="GJE94172.1"/>
    <property type="molecule type" value="Genomic_DNA"/>
</dbReference>
<gene>
    <name evidence="1" type="ORF">PsYK624_103400</name>
</gene>
<name>A0A9P3GFY3_9APHY</name>
<sequence length="505" mass="55512">MGRFQLLPSELWVSVLQELPAFDVVRVQRESITLRYKITYFLLGVEDVPSSSRYSTRDRLDRLEAWCCMWARPVWSEKRVLPPARSPICVSGPAFALAQSASAPRTAIDFHATSGEHRGVSARSWTLNALPDFEAFTFDWYQDLLFLAESCSGRDELMIHFLSCSTGEPYPLVEHNTLRVALPAVDPLCTVGLHVCGELFAIEYIYEDMFHKIMVFNWKQGCLLLHLDDDPEEYDGGLIAQGCAFLDNRYVFVVASGLQGIGILAVFDCCTTISSERLIFQDALYAHASLVLVLPRIRAEIASALDVSCQPDSPSALPAQLAAAAFRAHAPPVVLVEICTLDEDGNDTLHNLLVPGRFVLAQLADRHTAPECSTRPPRQLPWQAYAHECRVFGSGASGSVHGARYVRADAAQGGDPTVSVANVYHFGEPAVLRAYPDEDGQPGAHRVVAPSDAADAQVWAERMMTGAPYLLTRTELVCDEGTVVILLEDGVVVVAADEEMQVLTF</sequence>
<reference evidence="1 2" key="1">
    <citation type="submission" date="2021-08" db="EMBL/GenBank/DDBJ databases">
        <title>Draft Genome Sequence of Phanerochaete sordida strain YK-624.</title>
        <authorList>
            <person name="Mori T."/>
            <person name="Dohra H."/>
            <person name="Suzuki T."/>
            <person name="Kawagishi H."/>
            <person name="Hirai H."/>
        </authorList>
    </citation>
    <scope>NUCLEOTIDE SEQUENCE [LARGE SCALE GENOMIC DNA]</scope>
    <source>
        <strain evidence="1 2">YK-624</strain>
    </source>
</reference>
<accession>A0A9P3GFY3</accession>
<dbReference type="OrthoDB" id="3256413at2759"/>